<organism evidence="1 2">
    <name type="scientific">Planotetraspora thailandica</name>
    <dbReference type="NCBI Taxonomy" id="487172"/>
    <lineage>
        <taxon>Bacteria</taxon>
        <taxon>Bacillati</taxon>
        <taxon>Actinomycetota</taxon>
        <taxon>Actinomycetes</taxon>
        <taxon>Streptosporangiales</taxon>
        <taxon>Streptosporangiaceae</taxon>
        <taxon>Planotetraspora</taxon>
    </lineage>
</organism>
<evidence type="ECO:0000313" key="2">
    <source>
        <dbReference type="Proteomes" id="UP000605992"/>
    </source>
</evidence>
<protein>
    <submittedName>
        <fullName evidence="1">Uncharacterized protein</fullName>
    </submittedName>
</protein>
<reference evidence="1" key="1">
    <citation type="submission" date="2021-01" db="EMBL/GenBank/DDBJ databases">
        <title>Whole genome shotgun sequence of Planotetraspora thailandica NBRC 104271.</title>
        <authorList>
            <person name="Komaki H."/>
            <person name="Tamura T."/>
        </authorList>
    </citation>
    <scope>NUCLEOTIDE SEQUENCE</scope>
    <source>
        <strain evidence="1">NBRC 104271</strain>
    </source>
</reference>
<gene>
    <name evidence="1" type="ORF">Pth03_11990</name>
</gene>
<keyword evidence="2" id="KW-1185">Reference proteome</keyword>
<dbReference type="Proteomes" id="UP000605992">
    <property type="component" value="Unassembled WGS sequence"/>
</dbReference>
<accession>A0A8J3UY64</accession>
<name>A0A8J3UY64_9ACTN</name>
<dbReference type="AlphaFoldDB" id="A0A8J3UY64"/>
<comment type="caution">
    <text evidence="1">The sequence shown here is derived from an EMBL/GenBank/DDBJ whole genome shotgun (WGS) entry which is preliminary data.</text>
</comment>
<dbReference type="EMBL" id="BOOR01000007">
    <property type="protein sequence ID" value="GII52810.1"/>
    <property type="molecule type" value="Genomic_DNA"/>
</dbReference>
<proteinExistence type="predicted"/>
<sequence length="302" mass="34707">METWTEIRNAQEGCPAWVFNEVMSDRTSDGRPILGPDALAHLRVPPTGICWWCQERPATTGEHKFKRTDLTRLMANGGPLLWGDREGKTREIRGRSGVKRDRYGVIKFPKSLCESCNTKRSKPFDNAYDVYSQHVSRTWLRIMPGVDFRQIFGTDWETPTINLARYYGKHFGCRMVRAGLPVPDTLREFLDGATDMSDAHMALITTDTVHKLYKGGLSISPDFVEADKNISRFVRYVLVAYIGSIGVRYEWLEEGFPEQSQFFEYPHPVINCFKDEIAVCEGRTRRPGWFASLVQWANQPRE</sequence>
<evidence type="ECO:0000313" key="1">
    <source>
        <dbReference type="EMBL" id="GII52810.1"/>
    </source>
</evidence>